<keyword evidence="9" id="KW-0645">Protease</keyword>
<evidence type="ECO:0000313" key="9">
    <source>
        <dbReference type="EMBL" id="AHF23881.1"/>
    </source>
</evidence>
<comment type="similarity">
    <text evidence="3">Belongs to the peptidase M24B family.</text>
</comment>
<sequence>MALTSSFFADNRRRFADRLPDNTVVYLFAGEAKRMSGDTDYRFLPDRNFYYMTGLERAGLILVIEKKAGVVNDILYAPAHDKIAERWGGKRPDFEALTAISGIEDIRNEDRFDEEAMAEAKDGNTGLAVDGSSIMDAPRSFTDKITTFGVKPANIAPIITDLRLIKGEDELDCIRQAAKITEEAIAELKPYVKPGVTEYELYTRLEYEMARRGSLINAFETIVSCGTNVFYLHHADPETSGDGVAQEGSVIQIDVGARCQGYCADISRVFFVGAPAEDDKRVALHGIIKRLRQAAFSYIAPGRTFAGLNSQMYDICGRWLAAQGLISDNFCVGDVQKYYWHNTSHYLGLDVHDTGPKDRAFTEGNCLAVEPGIYIPEWGIGFRIEDDVVVTSGGCELLSSGTDELEGIIAD</sequence>
<dbReference type="AlphaFoldDB" id="W0FGT5"/>
<dbReference type="GO" id="GO:0030145">
    <property type="term" value="F:manganese ion binding"/>
    <property type="evidence" value="ECO:0007669"/>
    <property type="project" value="InterPro"/>
</dbReference>
<keyword evidence="7" id="KW-0464">Manganese</keyword>
<dbReference type="Gene3D" id="3.90.230.10">
    <property type="entry name" value="Creatinase/methionine aminopeptidase superfamily"/>
    <property type="match status" value="1"/>
</dbReference>
<evidence type="ECO:0000256" key="5">
    <source>
        <dbReference type="ARBA" id="ARBA00022723"/>
    </source>
</evidence>
<proteinExistence type="inferred from homology"/>
<dbReference type="PANTHER" id="PTHR43226">
    <property type="entry name" value="XAA-PRO AMINOPEPTIDASE 3"/>
    <property type="match status" value="1"/>
</dbReference>
<dbReference type="GO" id="GO:0070006">
    <property type="term" value="F:metalloaminopeptidase activity"/>
    <property type="evidence" value="ECO:0007669"/>
    <property type="project" value="InterPro"/>
</dbReference>
<evidence type="ECO:0000256" key="7">
    <source>
        <dbReference type="ARBA" id="ARBA00023211"/>
    </source>
</evidence>
<keyword evidence="6" id="KW-0378">Hydrolase</keyword>
<dbReference type="Gene3D" id="3.40.350.10">
    <property type="entry name" value="Creatinase/prolidase N-terminal domain"/>
    <property type="match status" value="1"/>
</dbReference>
<accession>W0FGT5</accession>
<dbReference type="Pfam" id="PF00557">
    <property type="entry name" value="Peptidase_M24"/>
    <property type="match status" value="1"/>
</dbReference>
<dbReference type="GO" id="GO:0005829">
    <property type="term" value="C:cytosol"/>
    <property type="evidence" value="ECO:0007669"/>
    <property type="project" value="TreeGrafter"/>
</dbReference>
<dbReference type="GO" id="GO:0006508">
    <property type="term" value="P:proteolysis"/>
    <property type="evidence" value="ECO:0007669"/>
    <property type="project" value="TreeGrafter"/>
</dbReference>
<keyword evidence="9" id="KW-0031">Aminopeptidase</keyword>
<evidence type="ECO:0000256" key="2">
    <source>
        <dbReference type="ARBA" id="ARBA00001936"/>
    </source>
</evidence>
<evidence type="ECO:0000256" key="1">
    <source>
        <dbReference type="ARBA" id="ARBA00001424"/>
    </source>
</evidence>
<reference evidence="9" key="1">
    <citation type="journal article" date="2013" name="PLoS ONE">
        <title>Metagenomic insights into the carbohydrate-active enzymes carried by the microorganisms adhering to solid digesta in the rumen of cows.</title>
        <authorList>
            <person name="Wang L."/>
            <person name="Hatem A."/>
            <person name="Catalyurek U.V."/>
            <person name="Morrison M."/>
            <person name="Yu Z."/>
        </authorList>
    </citation>
    <scope>NUCLEOTIDE SEQUENCE</scope>
</reference>
<keyword evidence="5" id="KW-0479">Metal-binding</keyword>
<dbReference type="SUPFAM" id="SSF55920">
    <property type="entry name" value="Creatinase/aminopeptidase"/>
    <property type="match status" value="1"/>
</dbReference>
<organism evidence="9">
    <name type="scientific">uncultured bacterium Contig1759</name>
    <dbReference type="NCBI Taxonomy" id="1393502"/>
    <lineage>
        <taxon>Bacteria</taxon>
        <taxon>environmental samples</taxon>
    </lineage>
</organism>
<evidence type="ECO:0000256" key="4">
    <source>
        <dbReference type="ARBA" id="ARBA00012574"/>
    </source>
</evidence>
<dbReference type="InterPro" id="IPR007865">
    <property type="entry name" value="Aminopep_P_N"/>
</dbReference>
<dbReference type="SUPFAM" id="SSF53092">
    <property type="entry name" value="Creatinase/prolidase N-terminal domain"/>
    <property type="match status" value="1"/>
</dbReference>
<dbReference type="InterPro" id="IPR036005">
    <property type="entry name" value="Creatinase/aminopeptidase-like"/>
</dbReference>
<dbReference type="InterPro" id="IPR000994">
    <property type="entry name" value="Pept_M24"/>
</dbReference>
<evidence type="ECO:0000256" key="3">
    <source>
        <dbReference type="ARBA" id="ARBA00008766"/>
    </source>
</evidence>
<evidence type="ECO:0000256" key="6">
    <source>
        <dbReference type="ARBA" id="ARBA00022801"/>
    </source>
</evidence>
<dbReference type="InterPro" id="IPR052433">
    <property type="entry name" value="X-Pro_dipept-like"/>
</dbReference>
<dbReference type="PANTHER" id="PTHR43226:SF4">
    <property type="entry name" value="XAA-PRO AMINOPEPTIDASE 3"/>
    <property type="match status" value="1"/>
</dbReference>
<dbReference type="EMBL" id="KC246778">
    <property type="protein sequence ID" value="AHF23881.1"/>
    <property type="molecule type" value="Genomic_DNA"/>
</dbReference>
<dbReference type="SMART" id="SM01011">
    <property type="entry name" value="AMP_N"/>
    <property type="match status" value="1"/>
</dbReference>
<dbReference type="Pfam" id="PF05195">
    <property type="entry name" value="AMP_N"/>
    <property type="match status" value="1"/>
</dbReference>
<protein>
    <recommendedName>
        <fullName evidence="4">Xaa-Pro aminopeptidase</fullName>
        <ecNumber evidence="4">3.4.11.9</ecNumber>
    </recommendedName>
</protein>
<evidence type="ECO:0000259" key="8">
    <source>
        <dbReference type="SMART" id="SM01011"/>
    </source>
</evidence>
<dbReference type="EC" id="3.4.11.9" evidence="4"/>
<comment type="catalytic activity">
    <reaction evidence="1">
        <text>Release of any N-terminal amino acid, including proline, that is linked to proline, even from a dipeptide or tripeptide.</text>
        <dbReference type="EC" id="3.4.11.9"/>
    </reaction>
</comment>
<name>W0FGT5_9BACT</name>
<dbReference type="InterPro" id="IPR029149">
    <property type="entry name" value="Creatin/AminoP/Spt16_N"/>
</dbReference>
<comment type="cofactor">
    <cofactor evidence="2">
        <name>Mn(2+)</name>
        <dbReference type="ChEBI" id="CHEBI:29035"/>
    </cofactor>
</comment>
<feature type="domain" description="Aminopeptidase P N-terminal" evidence="8">
    <location>
        <begin position="3"/>
        <end position="136"/>
    </location>
</feature>